<dbReference type="PANTHER" id="PTHR42978:SF6">
    <property type="entry name" value="QUORUM-QUENCHING LACTONASE YTNP-RELATED"/>
    <property type="match status" value="1"/>
</dbReference>
<evidence type="ECO:0000313" key="7">
    <source>
        <dbReference type="EMBL" id="GHE34688.1"/>
    </source>
</evidence>
<dbReference type="InterPro" id="IPR036866">
    <property type="entry name" value="RibonucZ/Hydroxyglut_hydro"/>
</dbReference>
<evidence type="ECO:0000256" key="3">
    <source>
        <dbReference type="ARBA" id="ARBA00022801"/>
    </source>
</evidence>
<organism evidence="7 8">
    <name type="scientific">Streptomyces longispororuber</name>
    <dbReference type="NCBI Taxonomy" id="68230"/>
    <lineage>
        <taxon>Bacteria</taxon>
        <taxon>Bacillati</taxon>
        <taxon>Actinomycetota</taxon>
        <taxon>Actinomycetes</taxon>
        <taxon>Kitasatosporales</taxon>
        <taxon>Streptomycetaceae</taxon>
        <taxon>Streptomyces</taxon>
    </lineage>
</organism>
<feature type="compositionally biased region" description="Basic and acidic residues" evidence="5">
    <location>
        <begin position="11"/>
        <end position="24"/>
    </location>
</feature>
<evidence type="ECO:0000256" key="4">
    <source>
        <dbReference type="ARBA" id="ARBA00022833"/>
    </source>
</evidence>
<sequence>MPTSENATAAHVDDPARAGREDAAPRPGDVGAFGRPGAAETAARPEEADAAARLRRPGRTRTFRLGDLRISSVADGAVRLKPRGWLPASTAGDWEAHADHLDEHGHLVASVGGLLVEHGDRALLIDAGYGPQDAPDDPDNALIGARRSGELLANLAALGRAPGTIEAVAFTHLHGDHLGWAWNPAPGGTEPAFTGAAYLFGEPEWDQRHLAADHGATDEVLAVLAPKVRTVTDGEEVFPGVRARVRPGHTVGHVTYEISSGGERLLAFGDALHSPVQVTHPEWSAAVDHDPALAAAYRRWLVGELAEPGTLGFGIHFADVVFGRAERHPQGHAVWAPLP</sequence>
<dbReference type="InterPro" id="IPR001279">
    <property type="entry name" value="Metallo-B-lactamas"/>
</dbReference>
<dbReference type="GO" id="GO:0016787">
    <property type="term" value="F:hydrolase activity"/>
    <property type="evidence" value="ECO:0007669"/>
    <property type="project" value="UniProtKB-KW"/>
</dbReference>
<dbReference type="Proteomes" id="UP000608024">
    <property type="component" value="Unassembled WGS sequence"/>
</dbReference>
<name>A0A919DBG9_9ACTN</name>
<evidence type="ECO:0000259" key="6">
    <source>
        <dbReference type="SMART" id="SM00849"/>
    </source>
</evidence>
<proteinExistence type="inferred from homology"/>
<reference evidence="7" key="2">
    <citation type="submission" date="2020-09" db="EMBL/GenBank/DDBJ databases">
        <authorList>
            <person name="Sun Q."/>
            <person name="Ohkuma M."/>
        </authorList>
    </citation>
    <scope>NUCLEOTIDE SEQUENCE</scope>
    <source>
        <strain evidence="7">JCM 4784</strain>
    </source>
</reference>
<feature type="region of interest" description="Disordered" evidence="5">
    <location>
        <begin position="1"/>
        <end position="52"/>
    </location>
</feature>
<gene>
    <name evidence="7" type="ORF">GCM10018785_00400</name>
</gene>
<dbReference type="EMBL" id="BNBT01000001">
    <property type="protein sequence ID" value="GHE34688.1"/>
    <property type="molecule type" value="Genomic_DNA"/>
</dbReference>
<dbReference type="Gene3D" id="3.60.15.10">
    <property type="entry name" value="Ribonuclease Z/Hydroxyacylglutathione hydrolase-like"/>
    <property type="match status" value="1"/>
</dbReference>
<reference evidence="7" key="1">
    <citation type="journal article" date="2014" name="Int. J. Syst. Evol. Microbiol.">
        <title>Complete genome sequence of Corynebacterium casei LMG S-19264T (=DSM 44701T), isolated from a smear-ripened cheese.</title>
        <authorList>
            <consortium name="US DOE Joint Genome Institute (JGI-PGF)"/>
            <person name="Walter F."/>
            <person name="Albersmeier A."/>
            <person name="Kalinowski J."/>
            <person name="Ruckert C."/>
        </authorList>
    </citation>
    <scope>NUCLEOTIDE SEQUENCE</scope>
    <source>
        <strain evidence="7">JCM 4784</strain>
    </source>
</reference>
<keyword evidence="8" id="KW-1185">Reference proteome</keyword>
<keyword evidence="2" id="KW-0479">Metal-binding</keyword>
<dbReference type="Pfam" id="PF00753">
    <property type="entry name" value="Lactamase_B"/>
    <property type="match status" value="1"/>
</dbReference>
<dbReference type="RefSeq" id="WP_190133712.1">
    <property type="nucleotide sequence ID" value="NZ_BNBT01000001.1"/>
</dbReference>
<dbReference type="GO" id="GO:0046872">
    <property type="term" value="F:metal ion binding"/>
    <property type="evidence" value="ECO:0007669"/>
    <property type="project" value="UniProtKB-KW"/>
</dbReference>
<protein>
    <submittedName>
        <fullName evidence="7">MBL fold hydrolase</fullName>
    </submittedName>
</protein>
<dbReference type="InterPro" id="IPR051013">
    <property type="entry name" value="MBL_superfamily_lactonases"/>
</dbReference>
<comment type="caution">
    <text evidence="7">The sequence shown here is derived from an EMBL/GenBank/DDBJ whole genome shotgun (WGS) entry which is preliminary data.</text>
</comment>
<evidence type="ECO:0000313" key="8">
    <source>
        <dbReference type="Proteomes" id="UP000608024"/>
    </source>
</evidence>
<feature type="domain" description="Metallo-beta-lactamase" evidence="6">
    <location>
        <begin position="110"/>
        <end position="315"/>
    </location>
</feature>
<evidence type="ECO:0000256" key="5">
    <source>
        <dbReference type="SAM" id="MobiDB-lite"/>
    </source>
</evidence>
<feature type="compositionally biased region" description="Basic and acidic residues" evidence="5">
    <location>
        <begin position="43"/>
        <end position="52"/>
    </location>
</feature>
<keyword evidence="4" id="KW-0862">Zinc</keyword>
<evidence type="ECO:0000256" key="1">
    <source>
        <dbReference type="ARBA" id="ARBA00007749"/>
    </source>
</evidence>
<evidence type="ECO:0000256" key="2">
    <source>
        <dbReference type="ARBA" id="ARBA00022723"/>
    </source>
</evidence>
<comment type="similarity">
    <text evidence="1">Belongs to the metallo-beta-lactamase superfamily.</text>
</comment>
<keyword evidence="3 7" id="KW-0378">Hydrolase</keyword>
<dbReference type="SUPFAM" id="SSF56281">
    <property type="entry name" value="Metallo-hydrolase/oxidoreductase"/>
    <property type="match status" value="1"/>
</dbReference>
<dbReference type="SMART" id="SM00849">
    <property type="entry name" value="Lactamase_B"/>
    <property type="match status" value="1"/>
</dbReference>
<dbReference type="AlphaFoldDB" id="A0A919DBG9"/>
<dbReference type="PANTHER" id="PTHR42978">
    <property type="entry name" value="QUORUM-QUENCHING LACTONASE YTNP-RELATED-RELATED"/>
    <property type="match status" value="1"/>
</dbReference>
<accession>A0A919DBG9</accession>